<accession>A0A4Z1P9D7</accession>
<keyword evidence="2" id="KW-1133">Transmembrane helix</keyword>
<evidence type="ECO:0000256" key="2">
    <source>
        <dbReference type="SAM" id="Phobius"/>
    </source>
</evidence>
<dbReference type="EMBL" id="SNSC02000016">
    <property type="protein sequence ID" value="TID17413.1"/>
    <property type="molecule type" value="Genomic_DNA"/>
</dbReference>
<dbReference type="Proteomes" id="UP000298493">
    <property type="component" value="Unassembled WGS sequence"/>
</dbReference>
<protein>
    <submittedName>
        <fullName evidence="3">Uncharacterized protein</fullName>
    </submittedName>
</protein>
<evidence type="ECO:0000313" key="3">
    <source>
        <dbReference type="EMBL" id="TID17413.1"/>
    </source>
</evidence>
<comment type="caution">
    <text evidence="3">The sequence shown here is derived from an EMBL/GenBank/DDBJ whole genome shotgun (WGS) entry which is preliminary data.</text>
</comment>
<dbReference type="AlphaFoldDB" id="A0A4Z1P9D7"/>
<keyword evidence="4" id="KW-1185">Reference proteome</keyword>
<gene>
    <name evidence="3" type="ORF">E6O75_ATG08159</name>
</gene>
<sequence>MLNVEEDGIDSGFRWKGGVFACGLVGSSTVLTVLTFFESKAKVALALDSQHLAPGTWAGTSTGTWAGTSTGTFTGTSTGTPTGTSTGTSTGSFTGTSTGTPTGTPGYFRSLQYS</sequence>
<name>A0A4Z1P9D7_9PEZI</name>
<evidence type="ECO:0000313" key="4">
    <source>
        <dbReference type="Proteomes" id="UP000298493"/>
    </source>
</evidence>
<feature type="transmembrane region" description="Helical" evidence="2">
    <location>
        <begin position="18"/>
        <end position="37"/>
    </location>
</feature>
<feature type="region of interest" description="Disordered" evidence="1">
    <location>
        <begin position="58"/>
        <end position="114"/>
    </location>
</feature>
<reference evidence="3 4" key="1">
    <citation type="submission" date="2019-04" db="EMBL/GenBank/DDBJ databases">
        <title>High contiguity whole genome sequence and gene annotation resource for two Venturia nashicola isolates.</title>
        <authorList>
            <person name="Prokchorchik M."/>
            <person name="Won K."/>
            <person name="Lee Y."/>
            <person name="Choi E.D."/>
            <person name="Segonzac C."/>
            <person name="Sohn K.H."/>
        </authorList>
    </citation>
    <scope>NUCLEOTIDE SEQUENCE [LARGE SCALE GENOMIC DNA]</scope>
    <source>
        <strain evidence="3 4">PRI2</strain>
    </source>
</reference>
<keyword evidence="2" id="KW-0472">Membrane</keyword>
<organism evidence="3 4">
    <name type="scientific">Venturia nashicola</name>
    <dbReference type="NCBI Taxonomy" id="86259"/>
    <lineage>
        <taxon>Eukaryota</taxon>
        <taxon>Fungi</taxon>
        <taxon>Dikarya</taxon>
        <taxon>Ascomycota</taxon>
        <taxon>Pezizomycotina</taxon>
        <taxon>Dothideomycetes</taxon>
        <taxon>Pleosporomycetidae</taxon>
        <taxon>Venturiales</taxon>
        <taxon>Venturiaceae</taxon>
        <taxon>Venturia</taxon>
    </lineage>
</organism>
<feature type="compositionally biased region" description="Low complexity" evidence="1">
    <location>
        <begin position="58"/>
        <end position="106"/>
    </location>
</feature>
<evidence type="ECO:0000256" key="1">
    <source>
        <dbReference type="SAM" id="MobiDB-lite"/>
    </source>
</evidence>
<keyword evidence="2" id="KW-0812">Transmembrane</keyword>
<proteinExistence type="predicted"/>